<dbReference type="InterPro" id="IPR037460">
    <property type="entry name" value="SEST-like"/>
</dbReference>
<dbReference type="OrthoDB" id="21678at2759"/>
<dbReference type="PANTHER" id="PTHR37981">
    <property type="entry name" value="LIPASE 2"/>
    <property type="match status" value="1"/>
</dbReference>
<gene>
    <name evidence="2" type="ORF">AJ79_05472</name>
</gene>
<dbReference type="GO" id="GO:0016788">
    <property type="term" value="F:hydrolase activity, acting on ester bonds"/>
    <property type="evidence" value="ECO:0007669"/>
    <property type="project" value="InterPro"/>
</dbReference>
<name>A0A2B7XNU7_9EURO</name>
<dbReference type="EMBL" id="PDNB01000087">
    <property type="protein sequence ID" value="PGH10217.1"/>
    <property type="molecule type" value="Genomic_DNA"/>
</dbReference>
<dbReference type="Gene3D" id="3.40.50.1110">
    <property type="entry name" value="SGNH hydrolase"/>
    <property type="match status" value="1"/>
</dbReference>
<evidence type="ECO:0008006" key="4">
    <source>
        <dbReference type="Google" id="ProtNLM"/>
    </source>
</evidence>
<dbReference type="GO" id="GO:0006629">
    <property type="term" value="P:lipid metabolic process"/>
    <property type="evidence" value="ECO:0007669"/>
    <property type="project" value="TreeGrafter"/>
</dbReference>
<dbReference type="PANTHER" id="PTHR37981:SF1">
    <property type="entry name" value="SGNH HYDROLASE-TYPE ESTERASE DOMAIN-CONTAINING PROTEIN"/>
    <property type="match status" value="1"/>
</dbReference>
<proteinExistence type="predicted"/>
<dbReference type="SUPFAM" id="SSF52266">
    <property type="entry name" value="SGNH hydrolase"/>
    <property type="match status" value="1"/>
</dbReference>
<organism evidence="2 3">
    <name type="scientific">Helicocarpus griseus UAMH5409</name>
    <dbReference type="NCBI Taxonomy" id="1447875"/>
    <lineage>
        <taxon>Eukaryota</taxon>
        <taxon>Fungi</taxon>
        <taxon>Dikarya</taxon>
        <taxon>Ascomycota</taxon>
        <taxon>Pezizomycotina</taxon>
        <taxon>Eurotiomycetes</taxon>
        <taxon>Eurotiomycetidae</taxon>
        <taxon>Onygenales</taxon>
        <taxon>Ajellomycetaceae</taxon>
        <taxon>Helicocarpus</taxon>
    </lineage>
</organism>
<sequence>MKFFSATAIITFAISILAWPVPIAPPGAHFEWAVVGDSWTAGVAYSSKTAYRKTDFNFCYRATEAWGAQMEADNTWTEHPQRFHFAACGGSLIRDVRWQLKGIAGKPQLVLGTFGGNNANFGDIARSCIYQPWSARWGPPFHEDRSPISPKSKGQCKQNIAKAQTYIETDLRKDFTDGINDVFEFAQRPDQSLPNFHLYVSSYVEFFNANTDKCNNWSFGSVYSKNRPKLVKKLRVLMNSLVEQFNKVQADVINSYKAPRNYHVGYINASPTFEGHRFCEPGHSFSDQYYNRDVWMWNLQFFDKKKLFNVVMEPQTTPDGVTFMPLPAIDANGTVVSLGTNSSRATSDMDLHSHSGFGWTARPFHPKHSGHRAMKNLFIQRLRRDRVPGVV</sequence>
<comment type="caution">
    <text evidence="2">The sequence shown here is derived from an EMBL/GenBank/DDBJ whole genome shotgun (WGS) entry which is preliminary data.</text>
</comment>
<protein>
    <recommendedName>
        <fullName evidence="4">SGNH hydrolase-type esterase domain-containing protein</fullName>
    </recommendedName>
</protein>
<accession>A0A2B7XNU7</accession>
<feature type="signal peptide" evidence="1">
    <location>
        <begin position="1"/>
        <end position="18"/>
    </location>
</feature>
<dbReference type="CDD" id="cd01823">
    <property type="entry name" value="SEST_like"/>
    <property type="match status" value="1"/>
</dbReference>
<evidence type="ECO:0000256" key="1">
    <source>
        <dbReference type="SAM" id="SignalP"/>
    </source>
</evidence>
<keyword evidence="3" id="KW-1185">Reference proteome</keyword>
<dbReference type="AlphaFoldDB" id="A0A2B7XNU7"/>
<evidence type="ECO:0000313" key="3">
    <source>
        <dbReference type="Proteomes" id="UP000223968"/>
    </source>
</evidence>
<evidence type="ECO:0000313" key="2">
    <source>
        <dbReference type="EMBL" id="PGH10217.1"/>
    </source>
</evidence>
<dbReference type="Proteomes" id="UP000223968">
    <property type="component" value="Unassembled WGS sequence"/>
</dbReference>
<keyword evidence="1" id="KW-0732">Signal</keyword>
<reference evidence="2 3" key="1">
    <citation type="submission" date="2017-10" db="EMBL/GenBank/DDBJ databases">
        <title>Comparative genomics in systemic dimorphic fungi from Ajellomycetaceae.</title>
        <authorList>
            <person name="Munoz J.F."/>
            <person name="Mcewen J.G."/>
            <person name="Clay O.K."/>
            <person name="Cuomo C.A."/>
        </authorList>
    </citation>
    <scope>NUCLEOTIDE SEQUENCE [LARGE SCALE GENOMIC DNA]</scope>
    <source>
        <strain evidence="2 3">UAMH5409</strain>
    </source>
</reference>
<dbReference type="InterPro" id="IPR036514">
    <property type="entry name" value="SGNH_hydro_sf"/>
</dbReference>
<feature type="chain" id="PRO_5012857885" description="SGNH hydrolase-type esterase domain-containing protein" evidence="1">
    <location>
        <begin position="19"/>
        <end position="391"/>
    </location>
</feature>